<keyword evidence="1" id="KW-0472">Membrane</keyword>
<keyword evidence="1" id="KW-1133">Transmembrane helix</keyword>
<protein>
    <recommendedName>
        <fullName evidence="3">Methyltransferase domain-containing protein</fullName>
    </recommendedName>
</protein>
<keyword evidence="1" id="KW-0812">Transmembrane</keyword>
<dbReference type="SUPFAM" id="SSF53335">
    <property type="entry name" value="S-adenosyl-L-methionine-dependent methyltransferases"/>
    <property type="match status" value="1"/>
</dbReference>
<evidence type="ECO:0008006" key="3">
    <source>
        <dbReference type="Google" id="ProtNLM"/>
    </source>
</evidence>
<dbReference type="AlphaFoldDB" id="A0A6C0B2J5"/>
<accession>A0A6C0B2J5</accession>
<evidence type="ECO:0000313" key="2">
    <source>
        <dbReference type="EMBL" id="QHS86447.1"/>
    </source>
</evidence>
<dbReference type="Gene3D" id="3.40.50.150">
    <property type="entry name" value="Vaccinia Virus protein VP39"/>
    <property type="match status" value="1"/>
</dbReference>
<sequence>MNFISPFKIIYYYYYLLFVILCILALICSTYFILSEERFPINELEDFDWFNKMFPDCADGMLYDMSYSQRYQINTLPKQFTELIDSNSMFLDIGSGGGEATVGHLHRFFGNDIKIILSDLHPKVNLWSKLSTENISYIREPVDATHLSNLPDSVKTVTLFGSLHHMDPTTVEKVFEQIRENNMTLFIVEPRRFCSMLQYLHILTLPVFGLIAYSIVSLGGSAIMADNPFYGLMRFLLVPFFMTFDHILGAARRYSVEEIESMSNGLKLYHYWDWTFDYYILAKN</sequence>
<feature type="transmembrane region" description="Helical" evidence="1">
    <location>
        <begin position="199"/>
        <end position="223"/>
    </location>
</feature>
<evidence type="ECO:0000256" key="1">
    <source>
        <dbReference type="SAM" id="Phobius"/>
    </source>
</evidence>
<reference evidence="2" key="1">
    <citation type="journal article" date="2020" name="Nature">
        <title>Giant virus diversity and host interactions through global metagenomics.</title>
        <authorList>
            <person name="Schulz F."/>
            <person name="Roux S."/>
            <person name="Paez-Espino D."/>
            <person name="Jungbluth S."/>
            <person name="Walsh D.A."/>
            <person name="Denef V.J."/>
            <person name="McMahon K.D."/>
            <person name="Konstantinidis K.T."/>
            <person name="Eloe-Fadrosh E.A."/>
            <person name="Kyrpides N.C."/>
            <person name="Woyke T."/>
        </authorList>
    </citation>
    <scope>NUCLEOTIDE SEQUENCE</scope>
    <source>
        <strain evidence="2">GVMAG-M-3300009187-29</strain>
    </source>
</reference>
<proteinExistence type="predicted"/>
<organism evidence="2">
    <name type="scientific">viral metagenome</name>
    <dbReference type="NCBI Taxonomy" id="1070528"/>
    <lineage>
        <taxon>unclassified sequences</taxon>
        <taxon>metagenomes</taxon>
        <taxon>organismal metagenomes</taxon>
    </lineage>
</organism>
<dbReference type="EMBL" id="MN739055">
    <property type="protein sequence ID" value="QHS86447.1"/>
    <property type="molecule type" value="Genomic_DNA"/>
</dbReference>
<dbReference type="InterPro" id="IPR029063">
    <property type="entry name" value="SAM-dependent_MTases_sf"/>
</dbReference>
<feature type="transmembrane region" description="Helical" evidence="1">
    <location>
        <begin position="12"/>
        <end position="34"/>
    </location>
</feature>
<name>A0A6C0B2J5_9ZZZZ</name>